<dbReference type="Gene3D" id="2.20.25.240">
    <property type="match status" value="1"/>
</dbReference>
<dbReference type="GO" id="GO:0008270">
    <property type="term" value="F:zinc ion binding"/>
    <property type="evidence" value="ECO:0007669"/>
    <property type="project" value="UniProtKB-KW"/>
</dbReference>
<protein>
    <recommendedName>
        <fullName evidence="5">FLYWCH-type domain-containing protein</fullName>
    </recommendedName>
</protein>
<proteinExistence type="predicted"/>
<dbReference type="EMBL" id="CAJNOC010000628">
    <property type="protein sequence ID" value="CAF0784550.1"/>
    <property type="molecule type" value="Genomic_DNA"/>
</dbReference>
<dbReference type="Proteomes" id="UP000663879">
    <property type="component" value="Unassembled WGS sequence"/>
</dbReference>
<dbReference type="OrthoDB" id="90756at2759"/>
<evidence type="ECO:0000259" key="5">
    <source>
        <dbReference type="Pfam" id="PF04500"/>
    </source>
</evidence>
<keyword evidence="2" id="KW-0863">Zinc-finger</keyword>
<evidence type="ECO:0000256" key="1">
    <source>
        <dbReference type="ARBA" id="ARBA00022723"/>
    </source>
</evidence>
<dbReference type="InterPro" id="IPR007588">
    <property type="entry name" value="Znf_FLYWCH"/>
</dbReference>
<evidence type="ECO:0000256" key="4">
    <source>
        <dbReference type="SAM" id="MobiDB-lite"/>
    </source>
</evidence>
<dbReference type="AlphaFoldDB" id="A0A813RSM3"/>
<dbReference type="Pfam" id="PF04500">
    <property type="entry name" value="FLYWCH"/>
    <property type="match status" value="1"/>
</dbReference>
<sequence>MPKQLVPGHDYYFRDARFVNNKVYKYWELITMHTHADNIEPQTFDIEYSVSDSESETEYSIIDEEPINLEVTYTIDDNDDDDDEGKNVEDRGDEEEEEDLIEYDDRIFFIGTTRNNPKLCFGGYFYTIDKNYNIEDPPSFMFEGKFYCNGPEAIHWKCENANTTSSSIKCSGRVHTIGFNKFSGYRKEHNHQPNPDRKFVLKIKNQCKSLCGLSNENPITILQKLQVNLPDCAANQMVRLDSIRQVINRIRAKLAYTGPNATSLDTIEIPNALSYTYNGVTFFWDDSRKDDDKRILLFSTKENFKSTKLHGCYFHLCQSLFRNVQVKGLSEYFTKYKSFRDQFYWLQALPFVPEDKVIDAFKLIKSQASINFKPMIKHFESYYIGKLKKGSKTFRDDPRFLISLWSVYKRVIDNLPRTNNSVESWHSLISSDTKKHLSVLKIIEFFRVEEKSVNIRYIQLSAGEVSKRKKKSIIKDERIVNLVRSFNASEMKDYLVNLQRALNSD</sequence>
<organism evidence="6 7">
    <name type="scientific">Brachionus calyciflorus</name>
    <dbReference type="NCBI Taxonomy" id="104777"/>
    <lineage>
        <taxon>Eukaryota</taxon>
        <taxon>Metazoa</taxon>
        <taxon>Spiralia</taxon>
        <taxon>Gnathifera</taxon>
        <taxon>Rotifera</taxon>
        <taxon>Eurotatoria</taxon>
        <taxon>Monogononta</taxon>
        <taxon>Pseudotrocha</taxon>
        <taxon>Ploima</taxon>
        <taxon>Brachionidae</taxon>
        <taxon>Brachionus</taxon>
    </lineage>
</organism>
<reference evidence="6" key="1">
    <citation type="submission" date="2021-02" db="EMBL/GenBank/DDBJ databases">
        <authorList>
            <person name="Nowell W R."/>
        </authorList>
    </citation>
    <scope>NUCLEOTIDE SEQUENCE</scope>
    <source>
        <strain evidence="6">Ploen Becks lab</strain>
    </source>
</reference>
<evidence type="ECO:0000256" key="2">
    <source>
        <dbReference type="ARBA" id="ARBA00022771"/>
    </source>
</evidence>
<accession>A0A813RSM3</accession>
<keyword evidence="3" id="KW-0862">Zinc</keyword>
<comment type="caution">
    <text evidence="6">The sequence shown here is derived from an EMBL/GenBank/DDBJ whole genome shotgun (WGS) entry which is preliminary data.</text>
</comment>
<gene>
    <name evidence="6" type="ORF">OXX778_LOCUS5642</name>
</gene>
<feature type="region of interest" description="Disordered" evidence="4">
    <location>
        <begin position="74"/>
        <end position="98"/>
    </location>
</feature>
<evidence type="ECO:0000256" key="3">
    <source>
        <dbReference type="ARBA" id="ARBA00022833"/>
    </source>
</evidence>
<keyword evidence="1" id="KW-0479">Metal-binding</keyword>
<keyword evidence="7" id="KW-1185">Reference proteome</keyword>
<feature type="domain" description="FLYWCH-type" evidence="5">
    <location>
        <begin position="109"/>
        <end position="191"/>
    </location>
</feature>
<evidence type="ECO:0000313" key="7">
    <source>
        <dbReference type="Proteomes" id="UP000663879"/>
    </source>
</evidence>
<name>A0A813RSM3_9BILA</name>
<evidence type="ECO:0000313" key="6">
    <source>
        <dbReference type="EMBL" id="CAF0784550.1"/>
    </source>
</evidence>